<reference evidence="7 8" key="1">
    <citation type="journal article" date="2019" name="Commun. Biol.">
        <title>The bagworm genome reveals a unique fibroin gene that provides high tensile strength.</title>
        <authorList>
            <person name="Kono N."/>
            <person name="Nakamura H."/>
            <person name="Ohtoshi R."/>
            <person name="Tomita M."/>
            <person name="Numata K."/>
            <person name="Arakawa K."/>
        </authorList>
    </citation>
    <scope>NUCLEOTIDE SEQUENCE [LARGE SCALE GENOMIC DNA]</scope>
</reference>
<evidence type="ECO:0000256" key="2">
    <source>
        <dbReference type="ARBA" id="ARBA00022692"/>
    </source>
</evidence>
<keyword evidence="2 6" id="KW-0812">Transmembrane</keyword>
<dbReference type="STRING" id="151549.A0A4C1YZS1"/>
<dbReference type="InterPro" id="IPR050382">
    <property type="entry name" value="MFS_Na/Anion_cotransporter"/>
</dbReference>
<protein>
    <submittedName>
        <fullName evidence="7">Potential vesicular glutamate transporter vglu-3</fullName>
    </submittedName>
</protein>
<dbReference type="SUPFAM" id="SSF103473">
    <property type="entry name" value="MFS general substrate transporter"/>
    <property type="match status" value="1"/>
</dbReference>
<proteinExistence type="predicted"/>
<comment type="caution">
    <text evidence="7">The sequence shown here is derived from an EMBL/GenBank/DDBJ whole genome shotgun (WGS) entry which is preliminary data.</text>
</comment>
<dbReference type="PANTHER" id="PTHR11662">
    <property type="entry name" value="SOLUTE CARRIER FAMILY 17"/>
    <property type="match status" value="1"/>
</dbReference>
<evidence type="ECO:0000256" key="3">
    <source>
        <dbReference type="ARBA" id="ARBA00022989"/>
    </source>
</evidence>
<dbReference type="GO" id="GO:0022857">
    <property type="term" value="F:transmembrane transporter activity"/>
    <property type="evidence" value="ECO:0007669"/>
    <property type="project" value="TreeGrafter"/>
</dbReference>
<evidence type="ECO:0000313" key="7">
    <source>
        <dbReference type="EMBL" id="GBP80452.1"/>
    </source>
</evidence>
<keyword evidence="8" id="KW-1185">Reference proteome</keyword>
<feature type="transmembrane region" description="Helical" evidence="6">
    <location>
        <begin position="69"/>
        <end position="88"/>
    </location>
</feature>
<organism evidence="7 8">
    <name type="scientific">Eumeta variegata</name>
    <name type="common">Bagworm moth</name>
    <name type="synonym">Eumeta japonica</name>
    <dbReference type="NCBI Taxonomy" id="151549"/>
    <lineage>
        <taxon>Eukaryota</taxon>
        <taxon>Metazoa</taxon>
        <taxon>Ecdysozoa</taxon>
        <taxon>Arthropoda</taxon>
        <taxon>Hexapoda</taxon>
        <taxon>Insecta</taxon>
        <taxon>Pterygota</taxon>
        <taxon>Neoptera</taxon>
        <taxon>Endopterygota</taxon>
        <taxon>Lepidoptera</taxon>
        <taxon>Glossata</taxon>
        <taxon>Ditrysia</taxon>
        <taxon>Tineoidea</taxon>
        <taxon>Psychidae</taxon>
        <taxon>Oiketicinae</taxon>
        <taxon>Eumeta</taxon>
    </lineage>
</organism>
<accession>A0A4C1YZS1</accession>
<dbReference type="PANTHER" id="PTHR11662:SF411">
    <property type="entry name" value="GH05102P"/>
    <property type="match status" value="1"/>
</dbReference>
<sequence length="314" mass="35669">MTIVESVADSPGIIGLMWSVAWFAVVYDSPAQHPRISETERHYLEKAIGTESTKKGHTPVPWRQLLLSAPVWAIVITHGASVFGYFTVVNQLPNYMKSILHYDIKHRSALAPSHRQFAVSGDRASMMATQKIRDVLTVLYPENPYGAEVNTLKASSLWFSDDNAINKRSDIIHYGFLYVSRTKQFLQNLWKYVKLPARVGATRGTILFLIYQETDPCPEPPSVANERRASIRDSNSQSENREARMFDLQLQRGYSRNSHKHPWRCTGAYVCEDGSEVSWRGVPGRSAPAPEHYSRELIDKKSLRRISIKSLYGK</sequence>
<evidence type="ECO:0000256" key="5">
    <source>
        <dbReference type="SAM" id="MobiDB-lite"/>
    </source>
</evidence>
<feature type="region of interest" description="Disordered" evidence="5">
    <location>
        <begin position="219"/>
        <end position="242"/>
    </location>
</feature>
<evidence type="ECO:0000256" key="1">
    <source>
        <dbReference type="ARBA" id="ARBA00004141"/>
    </source>
</evidence>
<dbReference type="OrthoDB" id="2985014at2759"/>
<keyword evidence="4 6" id="KW-0472">Membrane</keyword>
<comment type="subcellular location">
    <subcellularLocation>
        <location evidence="1">Membrane</location>
        <topology evidence="1">Multi-pass membrane protein</topology>
    </subcellularLocation>
</comment>
<dbReference type="GO" id="GO:0016020">
    <property type="term" value="C:membrane"/>
    <property type="evidence" value="ECO:0007669"/>
    <property type="project" value="UniProtKB-SubCell"/>
</dbReference>
<evidence type="ECO:0000256" key="4">
    <source>
        <dbReference type="ARBA" id="ARBA00023136"/>
    </source>
</evidence>
<gene>
    <name evidence="7" type="primary">vglu-3</name>
    <name evidence="7" type="ORF">EVAR_53293_1</name>
</gene>
<evidence type="ECO:0000313" key="8">
    <source>
        <dbReference type="Proteomes" id="UP000299102"/>
    </source>
</evidence>
<keyword evidence="3 6" id="KW-1133">Transmembrane helix</keyword>
<dbReference type="Proteomes" id="UP000299102">
    <property type="component" value="Unassembled WGS sequence"/>
</dbReference>
<dbReference type="GO" id="GO:0006820">
    <property type="term" value="P:monoatomic anion transport"/>
    <property type="evidence" value="ECO:0007669"/>
    <property type="project" value="TreeGrafter"/>
</dbReference>
<dbReference type="InterPro" id="IPR036259">
    <property type="entry name" value="MFS_trans_sf"/>
</dbReference>
<evidence type="ECO:0000256" key="6">
    <source>
        <dbReference type="SAM" id="Phobius"/>
    </source>
</evidence>
<dbReference type="EMBL" id="BGZK01001463">
    <property type="protein sequence ID" value="GBP80452.1"/>
    <property type="molecule type" value="Genomic_DNA"/>
</dbReference>
<name>A0A4C1YZS1_EUMVA</name>
<dbReference type="AlphaFoldDB" id="A0A4C1YZS1"/>